<evidence type="ECO:0000313" key="4">
    <source>
        <dbReference type="EMBL" id="ELP86302.1"/>
    </source>
</evidence>
<keyword evidence="3" id="KW-0472">Membrane</keyword>
<dbReference type="Proteomes" id="UP000014680">
    <property type="component" value="Unassembled WGS sequence"/>
</dbReference>
<dbReference type="KEGG" id="eiv:EIN_014550"/>
<dbReference type="GO" id="GO:0016020">
    <property type="term" value="C:membrane"/>
    <property type="evidence" value="ECO:0007669"/>
    <property type="project" value="InterPro"/>
</dbReference>
<keyword evidence="1" id="KW-0547">Nucleotide-binding</keyword>
<dbReference type="InterPro" id="IPR027417">
    <property type="entry name" value="P-loop_NTPase"/>
</dbReference>
<dbReference type="Gene3D" id="3.40.50.300">
    <property type="entry name" value="P-loop containing nucleotide triphosphate hydrolases"/>
    <property type="match status" value="1"/>
</dbReference>
<dbReference type="GO" id="GO:0005525">
    <property type="term" value="F:GTP binding"/>
    <property type="evidence" value="ECO:0007669"/>
    <property type="project" value="UniProtKB-KW"/>
</dbReference>
<proteinExistence type="predicted"/>
<keyword evidence="5" id="KW-1185">Reference proteome</keyword>
<evidence type="ECO:0000313" key="5">
    <source>
        <dbReference type="Proteomes" id="UP000014680"/>
    </source>
</evidence>
<keyword evidence="3" id="KW-0812">Transmembrane</keyword>
<dbReference type="Pfam" id="PF00071">
    <property type="entry name" value="Ras"/>
    <property type="match status" value="1"/>
</dbReference>
<organism evidence="4 5">
    <name type="scientific">Entamoeba invadens IP1</name>
    <dbReference type="NCBI Taxonomy" id="370355"/>
    <lineage>
        <taxon>Eukaryota</taxon>
        <taxon>Amoebozoa</taxon>
        <taxon>Evosea</taxon>
        <taxon>Archamoebae</taxon>
        <taxon>Mastigamoebida</taxon>
        <taxon>Entamoebidae</taxon>
        <taxon>Entamoeba</taxon>
    </lineage>
</organism>
<evidence type="ECO:0000256" key="3">
    <source>
        <dbReference type="SAM" id="Phobius"/>
    </source>
</evidence>
<name>L7FKD1_ENTIV</name>
<keyword evidence="2" id="KW-0342">GTP-binding</keyword>
<sequence length="249" mass="29320">MLRTIEFELNMLYNLMYKKYIYLCCMLFVNGLFFITFFRFILLNFTHFKRNSFFGVQAVGKTSILYQCVYNSFNEIYDPTIEDTFRYFLTLDRTVFDITFIDTYYPEEFSALTDCYIMRSDLCIIAYSITDKPSFDEVINLVARVNNTRKEKTMKPLPIALCGNKCDLESSRQVPFEKGQILSEEIKALFFETSAKSNINVKEMICNLIANFNLSQEKTNFEISEEDEALKKTKNGIYKNKEKKKCVLM</sequence>
<dbReference type="PROSITE" id="PS51421">
    <property type="entry name" value="RAS"/>
    <property type="match status" value="1"/>
</dbReference>
<dbReference type="PANTHER" id="PTHR24070">
    <property type="entry name" value="RAS, DI-RAS, AND RHEB FAMILY MEMBERS OF SMALL GTPASE SUPERFAMILY"/>
    <property type="match status" value="1"/>
</dbReference>
<dbReference type="SMART" id="SM00174">
    <property type="entry name" value="RHO"/>
    <property type="match status" value="1"/>
</dbReference>
<dbReference type="PRINTS" id="PR00449">
    <property type="entry name" value="RASTRNSFRMNG"/>
</dbReference>
<keyword evidence="3" id="KW-1133">Transmembrane helix</keyword>
<dbReference type="EMBL" id="KB207002">
    <property type="protein sequence ID" value="ELP86302.1"/>
    <property type="molecule type" value="Genomic_DNA"/>
</dbReference>
<dbReference type="PROSITE" id="PS51419">
    <property type="entry name" value="RAB"/>
    <property type="match status" value="1"/>
</dbReference>
<accession>L7FKD1</accession>
<dbReference type="SMART" id="SM00173">
    <property type="entry name" value="RAS"/>
    <property type="match status" value="1"/>
</dbReference>
<protein>
    <submittedName>
        <fullName evidence="4">GTP-binding protein Di-Ras2, putative</fullName>
    </submittedName>
</protein>
<dbReference type="RefSeq" id="XP_004185648.1">
    <property type="nucleotide sequence ID" value="XM_004185600.1"/>
</dbReference>
<dbReference type="SUPFAM" id="SSF52540">
    <property type="entry name" value="P-loop containing nucleoside triphosphate hydrolases"/>
    <property type="match status" value="1"/>
</dbReference>
<dbReference type="VEuPathDB" id="AmoebaDB:EIN_014550"/>
<dbReference type="GeneID" id="14885276"/>
<dbReference type="InterPro" id="IPR001806">
    <property type="entry name" value="Small_GTPase"/>
</dbReference>
<reference evidence="4 5" key="1">
    <citation type="submission" date="2012-10" db="EMBL/GenBank/DDBJ databases">
        <authorList>
            <person name="Zafar N."/>
            <person name="Inman J."/>
            <person name="Hall N."/>
            <person name="Lorenzi H."/>
            <person name="Caler E."/>
        </authorList>
    </citation>
    <scope>NUCLEOTIDE SEQUENCE [LARGE SCALE GENOMIC DNA]</scope>
    <source>
        <strain evidence="4 5">IP1</strain>
    </source>
</reference>
<evidence type="ECO:0000256" key="2">
    <source>
        <dbReference type="ARBA" id="ARBA00023134"/>
    </source>
</evidence>
<feature type="transmembrane region" description="Helical" evidence="3">
    <location>
        <begin position="20"/>
        <end position="42"/>
    </location>
</feature>
<gene>
    <name evidence="4" type="ORF">EIN_014550</name>
</gene>
<dbReference type="GO" id="GO:0003924">
    <property type="term" value="F:GTPase activity"/>
    <property type="evidence" value="ECO:0007669"/>
    <property type="project" value="InterPro"/>
</dbReference>
<evidence type="ECO:0000256" key="1">
    <source>
        <dbReference type="ARBA" id="ARBA00022741"/>
    </source>
</evidence>
<dbReference type="GO" id="GO:0007165">
    <property type="term" value="P:signal transduction"/>
    <property type="evidence" value="ECO:0007669"/>
    <property type="project" value="InterPro"/>
</dbReference>
<dbReference type="AlphaFoldDB" id="L7FKD1"/>
<dbReference type="SMART" id="SM00175">
    <property type="entry name" value="RAB"/>
    <property type="match status" value="1"/>
</dbReference>
<dbReference type="OrthoDB" id="3051117at2759"/>
<dbReference type="InterPro" id="IPR020849">
    <property type="entry name" value="Small_GTPase_Ras-type"/>
</dbReference>